<comment type="similarity">
    <text evidence="1">Belongs to the MobA/MobL family.</text>
</comment>
<evidence type="ECO:0000256" key="2">
    <source>
        <dbReference type="ARBA" id="ARBA00022971"/>
    </source>
</evidence>
<dbReference type="EMBL" id="AAHJJF010000039">
    <property type="protein sequence ID" value="EBW8258456.1"/>
    <property type="molecule type" value="Genomic_DNA"/>
</dbReference>
<feature type="region of interest" description="Disordered" evidence="3">
    <location>
        <begin position="394"/>
        <end position="419"/>
    </location>
</feature>
<accession>A0A5W4F1H3</accession>
<reference evidence="5" key="1">
    <citation type="submission" date="2018-07" db="EMBL/GenBank/DDBJ databases">
        <authorList>
            <consortium name="GenomeTrakr network: Whole genome sequencing for foodborne pathogen traceback"/>
        </authorList>
    </citation>
    <scope>NUCLEOTIDE SEQUENCE</scope>
    <source>
        <strain evidence="5">FDA00000090</strain>
    </source>
</reference>
<feature type="region of interest" description="Disordered" evidence="3">
    <location>
        <begin position="233"/>
        <end position="258"/>
    </location>
</feature>
<gene>
    <name evidence="5" type="ORF">AHQ53_24500</name>
</gene>
<protein>
    <submittedName>
        <fullName evidence="5">Molybdopterin-guanine dinucleotide biosynthesis protein MobA</fullName>
    </submittedName>
</protein>
<keyword evidence="2" id="KW-0184">Conjugation</keyword>
<evidence type="ECO:0000259" key="4">
    <source>
        <dbReference type="Pfam" id="PF03389"/>
    </source>
</evidence>
<comment type="caution">
    <text evidence="5">The sequence shown here is derived from an EMBL/GenBank/DDBJ whole genome shotgun (WGS) entry which is preliminary data.</text>
</comment>
<dbReference type="AlphaFoldDB" id="A0A5W4F1H3"/>
<dbReference type="Gene3D" id="3.30.930.30">
    <property type="match status" value="1"/>
</dbReference>
<evidence type="ECO:0000256" key="3">
    <source>
        <dbReference type="SAM" id="MobiDB-lite"/>
    </source>
</evidence>
<organism evidence="5">
    <name type="scientific">Salmonella enterica subsp. enterica serovar Ohio</name>
    <dbReference type="NCBI Taxonomy" id="117541"/>
    <lineage>
        <taxon>Bacteria</taxon>
        <taxon>Pseudomonadati</taxon>
        <taxon>Pseudomonadota</taxon>
        <taxon>Gammaproteobacteria</taxon>
        <taxon>Enterobacterales</taxon>
        <taxon>Enterobacteriaceae</taxon>
        <taxon>Salmonella</taxon>
    </lineage>
</organism>
<sequence>MALYRLEMQNVSRANGVSSVAKAAYRHRSVMFDHRTGEIHGEKSANRDDLVYAEILAPDNTPDFLIKSSNDLWGFVEQTERRKDARTAKEFKITLPHDLSNEQNIALMKDFLLNHFVDKGIICDFVLHNDKGNKNPHAHVMITTREITPNGFGKKVREWDEEKTLHEWRKDWAKVQNRHLKKLGLKSRVSHRTLEEQKNIMIDLAKKAEDAKDFDKSILYLAKAIELDRPPMQNMSRKKWRTKEGQEQRKRDQAIRDKAREDARAVKVLRGVAVVDVASFTVHPLQKKEHLKNNDFSVKNSWWRSTVNFIKNIKAKFSTKKDIKPVQEKEPDLMIDPVTGLPITTQKWQEMSDRANVRTPQAEISYKVRQSDGEELKTPQNALQDVLEASGGKSIKVKSVPVPGSRRRRVIDKDSSDNG</sequence>
<dbReference type="InterPro" id="IPR005053">
    <property type="entry name" value="MobA_MobL"/>
</dbReference>
<name>A0A5W4F1H3_SALET</name>
<evidence type="ECO:0000313" key="5">
    <source>
        <dbReference type="EMBL" id="EBW8258456.1"/>
    </source>
</evidence>
<feature type="domain" description="MobA/MobL protein" evidence="4">
    <location>
        <begin position="18"/>
        <end position="198"/>
    </location>
</feature>
<dbReference type="NCBIfam" id="NF041496">
    <property type="entry name" value="MobQ"/>
    <property type="match status" value="1"/>
</dbReference>
<feature type="compositionally biased region" description="Basic and acidic residues" evidence="3">
    <location>
        <begin position="242"/>
        <end position="258"/>
    </location>
</feature>
<evidence type="ECO:0000256" key="1">
    <source>
        <dbReference type="ARBA" id="ARBA00010873"/>
    </source>
</evidence>
<dbReference type="Pfam" id="PF03389">
    <property type="entry name" value="MobA_MobL"/>
    <property type="match status" value="1"/>
</dbReference>
<proteinExistence type="inferred from homology"/>